<gene>
    <name evidence="7" type="ORF">SAMN05443245_5995</name>
</gene>
<accession>A0A1H1JBA4</accession>
<proteinExistence type="predicted"/>
<evidence type="ECO:0000313" key="8">
    <source>
        <dbReference type="Proteomes" id="UP000183487"/>
    </source>
</evidence>
<reference evidence="8" key="1">
    <citation type="submission" date="2016-10" db="EMBL/GenBank/DDBJ databases">
        <authorList>
            <person name="Varghese N."/>
        </authorList>
    </citation>
    <scope>NUCLEOTIDE SEQUENCE [LARGE SCALE GENOMIC DNA]</scope>
    <source>
        <strain evidence="8">GAS106B</strain>
    </source>
</reference>
<dbReference type="Pfam" id="PF02653">
    <property type="entry name" value="BPD_transp_2"/>
    <property type="match status" value="1"/>
</dbReference>
<dbReference type="CDD" id="cd06579">
    <property type="entry name" value="TM_PBP1_transp_AraH_like"/>
    <property type="match status" value="1"/>
</dbReference>
<dbReference type="AlphaFoldDB" id="A0A1H1JBA4"/>
<feature type="transmembrane region" description="Helical" evidence="6">
    <location>
        <begin position="177"/>
        <end position="198"/>
    </location>
</feature>
<dbReference type="GO" id="GO:0005886">
    <property type="term" value="C:plasma membrane"/>
    <property type="evidence" value="ECO:0007669"/>
    <property type="project" value="UniProtKB-SubCell"/>
</dbReference>
<keyword evidence="2" id="KW-1003">Cell membrane</keyword>
<feature type="transmembrane region" description="Helical" evidence="6">
    <location>
        <begin position="60"/>
        <end position="79"/>
    </location>
</feature>
<dbReference type="RefSeq" id="WP_074771263.1">
    <property type="nucleotide sequence ID" value="NZ_FNKP01000003.1"/>
</dbReference>
<feature type="transmembrane region" description="Helical" evidence="6">
    <location>
        <begin position="109"/>
        <end position="130"/>
    </location>
</feature>
<evidence type="ECO:0000256" key="5">
    <source>
        <dbReference type="ARBA" id="ARBA00023136"/>
    </source>
</evidence>
<keyword evidence="8" id="KW-1185">Reference proteome</keyword>
<dbReference type="PANTHER" id="PTHR32196">
    <property type="entry name" value="ABC TRANSPORTER PERMEASE PROTEIN YPHD-RELATED-RELATED"/>
    <property type="match status" value="1"/>
</dbReference>
<evidence type="ECO:0000313" key="7">
    <source>
        <dbReference type="EMBL" id="SDR47262.1"/>
    </source>
</evidence>
<dbReference type="EMBL" id="FNKP01000003">
    <property type="protein sequence ID" value="SDR47262.1"/>
    <property type="molecule type" value="Genomic_DNA"/>
</dbReference>
<dbReference type="InterPro" id="IPR001851">
    <property type="entry name" value="ABC_transp_permease"/>
</dbReference>
<dbReference type="PANTHER" id="PTHR32196:SF63">
    <property type="entry name" value="INNER MEMBRANE ABC TRANSPORTER PERMEASE PROTEIN YJFF"/>
    <property type="match status" value="1"/>
</dbReference>
<organism evidence="7 8">
    <name type="scientific">Paraburkholderia fungorum</name>
    <dbReference type="NCBI Taxonomy" id="134537"/>
    <lineage>
        <taxon>Bacteria</taxon>
        <taxon>Pseudomonadati</taxon>
        <taxon>Pseudomonadota</taxon>
        <taxon>Betaproteobacteria</taxon>
        <taxon>Burkholderiales</taxon>
        <taxon>Burkholderiaceae</taxon>
        <taxon>Paraburkholderia</taxon>
    </lineage>
</organism>
<evidence type="ECO:0000256" key="1">
    <source>
        <dbReference type="ARBA" id="ARBA00004651"/>
    </source>
</evidence>
<dbReference type="Proteomes" id="UP000183487">
    <property type="component" value="Unassembled WGS sequence"/>
</dbReference>
<feature type="transmembrane region" description="Helical" evidence="6">
    <location>
        <begin position="85"/>
        <end position="102"/>
    </location>
</feature>
<keyword evidence="4 6" id="KW-1133">Transmembrane helix</keyword>
<feature type="transmembrane region" description="Helical" evidence="6">
    <location>
        <begin position="308"/>
        <end position="327"/>
    </location>
</feature>
<keyword evidence="3 6" id="KW-0812">Transmembrane</keyword>
<dbReference type="GO" id="GO:0022857">
    <property type="term" value="F:transmembrane transporter activity"/>
    <property type="evidence" value="ECO:0007669"/>
    <property type="project" value="InterPro"/>
</dbReference>
<evidence type="ECO:0000256" key="6">
    <source>
        <dbReference type="SAM" id="Phobius"/>
    </source>
</evidence>
<name>A0A1H1JBA4_9BURK</name>
<evidence type="ECO:0000256" key="2">
    <source>
        <dbReference type="ARBA" id="ARBA00022475"/>
    </source>
</evidence>
<dbReference type="OrthoDB" id="9799990at2"/>
<feature type="transmembrane region" description="Helical" evidence="6">
    <location>
        <begin position="230"/>
        <end position="251"/>
    </location>
</feature>
<comment type="subcellular location">
    <subcellularLocation>
        <location evidence="1">Cell membrane</location>
        <topology evidence="1">Multi-pass membrane protein</topology>
    </subcellularLocation>
</comment>
<sequence length="333" mass="34293">MRDAKTATAALDQGSAKVSSTRAPLRLPSDVRIIGVALVIFIVMSVASPRFLTSGNIYNLLDQSVVVGIVAIGQTFVILVAGIDLSVGAVTGVAGIIFGILATRAGLPLYLGVPVAIGAGACLGLLNGFLVNFGRIAPFIVTLGTMSICRSVAYLISNGNSISGLPDALSELSVAEVFGIPVNFLFLLTLFAIAWWYLQRTKGGRTIYAIGSNRDAAVAAGLRTTRYANLAYAVSGASAGLASVFLSSRLMSIDPLAGNGLELDAIAAVVIGGASLFGGRGSMLGSLFGVFIMVLIRNGLNLLGVGPYWQGTAIGTIILVAVLIERLTSGTKR</sequence>
<keyword evidence="5 6" id="KW-0472">Membrane</keyword>
<feature type="transmembrane region" description="Helical" evidence="6">
    <location>
        <begin position="263"/>
        <end position="296"/>
    </location>
</feature>
<protein>
    <submittedName>
        <fullName evidence="7">Ribose transport system permease protein</fullName>
    </submittedName>
</protein>
<feature type="transmembrane region" description="Helical" evidence="6">
    <location>
        <begin position="31"/>
        <end position="48"/>
    </location>
</feature>
<evidence type="ECO:0000256" key="4">
    <source>
        <dbReference type="ARBA" id="ARBA00022989"/>
    </source>
</evidence>
<evidence type="ECO:0000256" key="3">
    <source>
        <dbReference type="ARBA" id="ARBA00022692"/>
    </source>
</evidence>
<feature type="transmembrane region" description="Helical" evidence="6">
    <location>
        <begin position="136"/>
        <end position="156"/>
    </location>
</feature>